<evidence type="ECO:0000313" key="3">
    <source>
        <dbReference type="Proteomes" id="UP000659223"/>
    </source>
</evidence>
<accession>A0ABQ2Y988</accession>
<protein>
    <submittedName>
        <fullName evidence="2">Uncharacterized protein</fullName>
    </submittedName>
</protein>
<proteinExistence type="predicted"/>
<feature type="region of interest" description="Disordered" evidence="1">
    <location>
        <begin position="64"/>
        <end position="120"/>
    </location>
</feature>
<keyword evidence="3" id="KW-1185">Reference proteome</keyword>
<evidence type="ECO:0000313" key="2">
    <source>
        <dbReference type="EMBL" id="GGX73250.1"/>
    </source>
</evidence>
<feature type="region of interest" description="Disordered" evidence="1">
    <location>
        <begin position="398"/>
        <end position="422"/>
    </location>
</feature>
<reference evidence="3" key="1">
    <citation type="journal article" date="2019" name="Int. J. Syst. Evol. Microbiol.">
        <title>The Global Catalogue of Microorganisms (GCM) 10K type strain sequencing project: providing services to taxonomists for standard genome sequencing and annotation.</title>
        <authorList>
            <consortium name="The Broad Institute Genomics Platform"/>
            <consortium name="The Broad Institute Genome Sequencing Center for Infectious Disease"/>
            <person name="Wu L."/>
            <person name="Ma J."/>
        </authorList>
    </citation>
    <scope>NUCLEOTIDE SEQUENCE [LARGE SCALE GENOMIC DNA]</scope>
    <source>
        <strain evidence="3">JCM 4586</strain>
    </source>
</reference>
<sequence>MGGSRIDQICPVCGAPEQGREFCSVCQWRLYDDPVLGELTAEDVQQAKSALRTAGHAWDARAAELSTPDRGGRADGDGGPVEAILRGGPLRPGEKKQPRPAEREQPAPPDSREQPFVPDPFISDPAECREILDTLLDHRTKGLRFIEFTPDGVHIVKVAVGSDGIPRQVDAESTEWHSIAPMLDSCADIRRFQLAGGIGTLPPVSRRDFDAAVLHWLKASFPPTDECSGVLLTPRSGWILLERAATTVRTAYSHYSHAHPHTHSLPLLAELRRGRSIAADGTTADAVREVLRTAPLLADHTLLLARADRLTGAVRLHSHVLFPAGARLRRGETATTNVTVFGGVGGTEPLLLPVLAGTPAADGTGAAPLTVHQVTVGAGEQARLTFALHGPGEVELVAPGDGSPGATADGSPGATADGSPGERVAAVDVPALRLPRRIVRPPRLELLLTVELSGGDEAEAEERLAFARDLVSALARHDDSGALLRTGAVGHYDHAIRESVYTSRRTLLQAPVPAGPASATLAALAGWRPARRKQDMASSLEDALKAVVPLATVASGGAEHVRRVVLIVARRPPGLPRQHGIVPACPLGVDWQVELGRLRSAGVQVMTRADPVTGPPPSDHPGVAARRYADAAWAALSGGGAFRPGADPAAAVAKALTPIWQVEGPDCRLAFASPLL</sequence>
<gene>
    <name evidence="2" type="ORF">GCM10010324_18110</name>
</gene>
<dbReference type="Proteomes" id="UP000659223">
    <property type="component" value="Unassembled WGS sequence"/>
</dbReference>
<organism evidence="2 3">
    <name type="scientific">Streptomyces hiroshimensis</name>
    <dbReference type="NCBI Taxonomy" id="66424"/>
    <lineage>
        <taxon>Bacteria</taxon>
        <taxon>Bacillati</taxon>
        <taxon>Actinomycetota</taxon>
        <taxon>Actinomycetes</taxon>
        <taxon>Kitasatosporales</taxon>
        <taxon>Streptomycetaceae</taxon>
        <taxon>Streptomyces</taxon>
    </lineage>
</organism>
<name>A0ABQ2Y988_9ACTN</name>
<comment type="caution">
    <text evidence="2">The sequence shown here is derived from an EMBL/GenBank/DDBJ whole genome shotgun (WGS) entry which is preliminary data.</text>
</comment>
<evidence type="ECO:0000256" key="1">
    <source>
        <dbReference type="SAM" id="MobiDB-lite"/>
    </source>
</evidence>
<feature type="compositionally biased region" description="Basic and acidic residues" evidence="1">
    <location>
        <begin position="92"/>
        <end position="113"/>
    </location>
</feature>
<dbReference type="EMBL" id="BMUT01000003">
    <property type="protein sequence ID" value="GGX73250.1"/>
    <property type="molecule type" value="Genomic_DNA"/>
</dbReference>